<feature type="domain" description="Nitrogen regulatory protein areA GATA-like" evidence="2">
    <location>
        <begin position="32"/>
        <end position="59"/>
    </location>
</feature>
<feature type="domain" description="DUF3295" evidence="3">
    <location>
        <begin position="1084"/>
        <end position="1115"/>
    </location>
</feature>
<feature type="compositionally biased region" description="Basic residues" evidence="1">
    <location>
        <begin position="971"/>
        <end position="983"/>
    </location>
</feature>
<feature type="compositionally biased region" description="Basic and acidic residues" evidence="1">
    <location>
        <begin position="299"/>
        <end position="316"/>
    </location>
</feature>
<feature type="compositionally biased region" description="Basic and acidic residues" evidence="1">
    <location>
        <begin position="716"/>
        <end position="734"/>
    </location>
</feature>
<dbReference type="STRING" id="401625.A0A0P1BKQ8"/>
<feature type="region of interest" description="Disordered" evidence="1">
    <location>
        <begin position="150"/>
        <end position="198"/>
    </location>
</feature>
<feature type="compositionally biased region" description="Polar residues" evidence="1">
    <location>
        <begin position="532"/>
        <end position="542"/>
    </location>
</feature>
<evidence type="ECO:0000259" key="3">
    <source>
        <dbReference type="Pfam" id="PF11702"/>
    </source>
</evidence>
<name>A0A0P1BKQ8_9BASI</name>
<feature type="region of interest" description="Disordered" evidence="1">
    <location>
        <begin position="1222"/>
        <end position="1283"/>
    </location>
</feature>
<evidence type="ECO:0000313" key="4">
    <source>
        <dbReference type="EMBL" id="CEH16548.1"/>
    </source>
</evidence>
<evidence type="ECO:0000256" key="1">
    <source>
        <dbReference type="SAM" id="MobiDB-lite"/>
    </source>
</evidence>
<feature type="region of interest" description="Disordered" evidence="1">
    <location>
        <begin position="889"/>
        <end position="1011"/>
    </location>
</feature>
<feature type="compositionally biased region" description="Polar residues" evidence="1">
    <location>
        <begin position="408"/>
        <end position="422"/>
    </location>
</feature>
<dbReference type="GO" id="GO:0031930">
    <property type="term" value="P:mitochondria-nucleus signaling pathway"/>
    <property type="evidence" value="ECO:0007669"/>
    <property type="project" value="TreeGrafter"/>
</dbReference>
<feature type="region of interest" description="Disordered" evidence="1">
    <location>
        <begin position="255"/>
        <end position="875"/>
    </location>
</feature>
<feature type="compositionally biased region" description="Low complexity" evidence="1">
    <location>
        <begin position="933"/>
        <end position="945"/>
    </location>
</feature>
<evidence type="ECO:0000259" key="2">
    <source>
        <dbReference type="Pfam" id="PF08550"/>
    </source>
</evidence>
<dbReference type="PANTHER" id="PTHR28014:SF1">
    <property type="entry name" value="NEGATIVE REGULATOR OF RAS-CAMP PATHWAY"/>
    <property type="match status" value="1"/>
</dbReference>
<dbReference type="Proteomes" id="UP000054845">
    <property type="component" value="Unassembled WGS sequence"/>
</dbReference>
<protein>
    <submittedName>
        <fullName evidence="4">Uncharacterized protein</fullName>
    </submittedName>
</protein>
<dbReference type="GO" id="GO:0005737">
    <property type="term" value="C:cytoplasm"/>
    <property type="evidence" value="ECO:0007669"/>
    <property type="project" value="TreeGrafter"/>
</dbReference>
<feature type="compositionally biased region" description="Basic and acidic residues" evidence="1">
    <location>
        <begin position="510"/>
        <end position="522"/>
    </location>
</feature>
<feature type="compositionally biased region" description="Polar residues" evidence="1">
    <location>
        <begin position="79"/>
        <end position="99"/>
    </location>
</feature>
<organism evidence="4 5">
    <name type="scientific">Ceraceosorus bombacis</name>
    <dbReference type="NCBI Taxonomy" id="401625"/>
    <lineage>
        <taxon>Eukaryota</taxon>
        <taxon>Fungi</taxon>
        <taxon>Dikarya</taxon>
        <taxon>Basidiomycota</taxon>
        <taxon>Ustilaginomycotina</taxon>
        <taxon>Exobasidiomycetes</taxon>
        <taxon>Ceraceosorales</taxon>
        <taxon>Ceraceosoraceae</taxon>
        <taxon>Ceraceosorus</taxon>
    </lineage>
</organism>
<reference evidence="4 5" key="1">
    <citation type="submission" date="2014-09" db="EMBL/GenBank/DDBJ databases">
        <authorList>
            <person name="Magalhaes I.L.F."/>
            <person name="Oliveira U."/>
            <person name="Santos F.R."/>
            <person name="Vidigal T.H.D.A."/>
            <person name="Brescovit A.D."/>
            <person name="Santos A.J."/>
        </authorList>
    </citation>
    <scope>NUCLEOTIDE SEQUENCE [LARGE SCALE GENOMIC DNA]</scope>
</reference>
<dbReference type="GO" id="GO:0006808">
    <property type="term" value="P:regulation of nitrogen utilization"/>
    <property type="evidence" value="ECO:0007669"/>
    <property type="project" value="TreeGrafter"/>
</dbReference>
<feature type="compositionally biased region" description="Basic and acidic residues" evidence="1">
    <location>
        <begin position="263"/>
        <end position="277"/>
    </location>
</feature>
<feature type="compositionally biased region" description="Polar residues" evidence="1">
    <location>
        <begin position="390"/>
        <end position="401"/>
    </location>
</feature>
<feature type="compositionally biased region" description="Acidic residues" evidence="1">
    <location>
        <begin position="698"/>
        <end position="707"/>
    </location>
</feature>
<dbReference type="OrthoDB" id="515401at2759"/>
<feature type="compositionally biased region" description="Polar residues" evidence="1">
    <location>
        <begin position="1043"/>
        <end position="1065"/>
    </location>
</feature>
<dbReference type="InterPro" id="IPR021711">
    <property type="entry name" value="DUF3295"/>
</dbReference>
<accession>A0A0P1BKQ8</accession>
<feature type="compositionally biased region" description="Basic and acidic residues" evidence="1">
    <location>
        <begin position="598"/>
        <end position="609"/>
    </location>
</feature>
<feature type="compositionally biased region" description="Basic and acidic residues" evidence="1">
    <location>
        <begin position="1137"/>
        <end position="1161"/>
    </location>
</feature>
<keyword evidence="5" id="KW-1185">Reference proteome</keyword>
<feature type="compositionally biased region" description="Basic and acidic residues" evidence="1">
    <location>
        <begin position="182"/>
        <end position="196"/>
    </location>
</feature>
<dbReference type="GO" id="GO:0000122">
    <property type="term" value="P:negative regulation of transcription by RNA polymerase II"/>
    <property type="evidence" value="ECO:0007669"/>
    <property type="project" value="TreeGrafter"/>
</dbReference>
<evidence type="ECO:0000313" key="5">
    <source>
        <dbReference type="Proteomes" id="UP000054845"/>
    </source>
</evidence>
<proteinExistence type="predicted"/>
<dbReference type="PANTHER" id="PTHR28014">
    <property type="entry name" value="NEGATIVE REGULATOR OF RAS-CAMP PATHWAY"/>
    <property type="match status" value="1"/>
</dbReference>
<feature type="region of interest" description="Disordered" evidence="1">
    <location>
        <begin position="79"/>
        <end position="137"/>
    </location>
</feature>
<feature type="compositionally biased region" description="Low complexity" evidence="1">
    <location>
        <begin position="915"/>
        <end position="924"/>
    </location>
</feature>
<sequence length="1283" mass="136228">MLSDTLPAPVLSLSTSSISKLDDLTLHQLASLWSLFTKCAPSLESGRRLENLSWRLWFREAQLVPEPLDLLHTDIGSLTETSSPRASAESTENPAATTRSSEAAVGEEEEGEWSSETESIDSPEANPPTISASRLGASSARFPTLRAAVRGPLANGEQPLSTRGRTTLEPILSRRPSSSSSDKPREVPPRHIEASRHSISSEISCAALESSQYSRQRRPLSFTAAVADLARDEISNLIPGRALFSDSSQPRLALGRALSADAGQRKETQSRASDYERTATPSVASTKSAPADAGADEGAESKRRESAGALRDERPPVKPNTAVPNQGSAIGPSRSSSRNQASEAGPSTASTSAHKRRPPTTAAARAYRELRKSLSPRLRPSELPDVAGQGTASSPAGQNVSKDPAPAVQNSSGNRPDQQDSTVEQKRKKFFVQPSSFEDDEAMPDARSGAPSGSTSRAEDGFEDMSESSTRVPSPATPVAPRQTAFLEDSQRAVAAVRADVDRGSSVQDRSNDAGDGDEAKSSRASSPAPSTGKQSITSSTRHALHATGTHHHQRNRSGIGLHRGPGHYSSAALRGRAHGRSASGHKPHQPSSKAQGHAKDASADRKGDAAPSTSAVPPSTTEPPRASANEVVTVAPKAQKGKPVTFTMGDDDSDEEDGWEADERPVKAESGGARQDDKTVQQARGPISATEAQVKGEDEDDDDGDWSSDSTVDSAQERKEMLAALKRQEEERQAAMFQKIPVRSQSAADLRHADEVGDGRQGAQGGDKAGDHAAFAAESPPVRGLLSSIFHPEAAPHPPPGQLKGRPHASAADLRHRPFGSGLALSQINTNQQRERSQDTSQAPRVSKQPIGQGGLLPRQHPTAHPVGDNGLRTSKSAVALPVLNMTASRSSTSISSMTPMQAEFGDLPRERPGSSASARSGSTRNDVGTLGSSAGSSAAAAASPESGPLRPSASTAALQRLSQLGSATKRPHSAASLRRKDRSQSRERESTNYTYGEAGPRGPPSPRTQAAELAAQIVVQQESDETPTGSSTDLHLRQRAQAQTGAGWQQLSEQGPSRPTSTGAVPMHRASLPVALPSGALPQTPRTTRRNMLRDELSESIRQNLLWERQSRNRMLGIGAPLAPLPPRETPAQQQERERARQRQDRAREQQERQRDSDSRPPPSAPPAHNRNFTVLGGGPLRPLTSAAPPGATRSRSDHSGLVQQEQLRQQRLAAGNLNMTRGGAPVAQAASNQGRFGSNAREESDSDESPTDGPLPRPGGGYDPDRRSASEWGSFHHKGW</sequence>
<feature type="region of interest" description="Disordered" evidence="1">
    <location>
        <begin position="1120"/>
        <end position="1205"/>
    </location>
</feature>
<dbReference type="EMBL" id="CCYA01000318">
    <property type="protein sequence ID" value="CEH16548.1"/>
    <property type="molecule type" value="Genomic_DNA"/>
</dbReference>
<dbReference type="Pfam" id="PF11702">
    <property type="entry name" value="DUF3295"/>
    <property type="match status" value="1"/>
</dbReference>
<feature type="compositionally biased region" description="Basic and acidic residues" evidence="1">
    <location>
        <begin position="750"/>
        <end position="759"/>
    </location>
</feature>
<dbReference type="InterPro" id="IPR053043">
    <property type="entry name" value="Ras-cAMP_regulatory"/>
</dbReference>
<feature type="compositionally biased region" description="Polar residues" evidence="1">
    <location>
        <begin position="954"/>
        <end position="968"/>
    </location>
</feature>
<feature type="compositionally biased region" description="Low complexity" evidence="1">
    <location>
        <begin position="889"/>
        <end position="902"/>
    </location>
</feature>
<feature type="region of interest" description="Disordered" evidence="1">
    <location>
        <begin position="1043"/>
        <end position="1098"/>
    </location>
</feature>
<dbReference type="Pfam" id="PF08550">
    <property type="entry name" value="GATA_AreA"/>
    <property type="match status" value="1"/>
</dbReference>
<feature type="compositionally biased region" description="Basic residues" evidence="1">
    <location>
        <begin position="543"/>
        <end position="556"/>
    </location>
</feature>
<dbReference type="InterPro" id="IPR013860">
    <property type="entry name" value="AreA_GATA"/>
</dbReference>
<feature type="compositionally biased region" description="Basic residues" evidence="1">
    <location>
        <begin position="576"/>
        <end position="589"/>
    </location>
</feature>
<feature type="compositionally biased region" description="Acidic residues" evidence="1">
    <location>
        <begin position="105"/>
        <end position="121"/>
    </location>
</feature>
<feature type="compositionally biased region" description="Polar residues" evidence="1">
    <location>
        <begin position="322"/>
        <end position="352"/>
    </location>
</feature>
<feature type="compositionally biased region" description="Acidic residues" evidence="1">
    <location>
        <begin position="650"/>
        <end position="661"/>
    </location>
</feature>